<evidence type="ECO:0000313" key="2">
    <source>
        <dbReference type="Proteomes" id="UP000185426"/>
    </source>
</evidence>
<dbReference type="Proteomes" id="UP000185426">
    <property type="component" value="Plasmid unnamed1"/>
</dbReference>
<keyword evidence="1" id="KW-0614">Plasmid</keyword>
<dbReference type="AlphaFoldDB" id="A0A1L6ZPA0"/>
<geneLocation type="plasmid" evidence="1 2">
    <name>unnamed1</name>
</geneLocation>
<dbReference type="RefSeq" id="WP_075623767.1">
    <property type="nucleotide sequence ID" value="NZ_CP015608.1"/>
</dbReference>
<gene>
    <name evidence="1" type="ORF">BSA145_20975</name>
</gene>
<organism evidence="1 2">
    <name type="scientific">Bacillus safensis</name>
    <dbReference type="NCBI Taxonomy" id="561879"/>
    <lineage>
        <taxon>Bacteria</taxon>
        <taxon>Bacillati</taxon>
        <taxon>Bacillota</taxon>
        <taxon>Bacilli</taxon>
        <taxon>Bacillales</taxon>
        <taxon>Bacillaceae</taxon>
        <taxon>Bacillus</taxon>
    </lineage>
</organism>
<dbReference type="EMBL" id="CP015608">
    <property type="protein sequence ID" value="APT48340.1"/>
    <property type="molecule type" value="Genomic_DNA"/>
</dbReference>
<protein>
    <submittedName>
        <fullName evidence="1">Uncharacterized protein</fullName>
    </submittedName>
</protein>
<proteinExistence type="predicted"/>
<accession>A0A1L6ZPA0</accession>
<evidence type="ECO:0000313" key="1">
    <source>
        <dbReference type="EMBL" id="APT48340.1"/>
    </source>
</evidence>
<reference evidence="1 2" key="1">
    <citation type="submission" date="2016-05" db="EMBL/GenBank/DDBJ databases">
        <title>Complete Genome and Methylome Analysis of Psychrotrophic Bacterial Isolates from Antarctic Lake Untersee.</title>
        <authorList>
            <person name="Fomenkov A."/>
            <person name="Akimov V.N."/>
            <person name="Vasilyeva L.V."/>
            <person name="Andersen D."/>
            <person name="Vincze T."/>
            <person name="Roberts R.J."/>
        </authorList>
    </citation>
    <scope>NUCLEOTIDE SEQUENCE [LARGE SCALE GENOMIC DNA]</scope>
    <source>
        <strain evidence="1 2">U14-5</strain>
        <plasmid evidence="1 2">unnamed1</plasmid>
    </source>
</reference>
<sequence length="105" mass="12882">MIDPFIYEQMKQWEKQRKKIIEERNHILKNTVNRIPNNINLLKHYADKTEEYLKSKNIDVEYIATKYDVDLRRTLPLYDCLIDEERVEYGVYEYVYVVRDGKSFK</sequence>
<name>A0A1L6ZPA0_BACIA</name>